<accession>A0A2P8FB60</accession>
<comment type="caution">
    <text evidence="4">The sequence shown here is derived from an EMBL/GenBank/DDBJ whole genome shotgun (WGS) entry which is preliminary data.</text>
</comment>
<dbReference type="SUPFAM" id="SSF160920">
    <property type="entry name" value="PSTPO5379-like"/>
    <property type="match status" value="1"/>
</dbReference>
<dbReference type="FunFam" id="3.30.2040.10:FF:000001">
    <property type="entry name" value="D-glutamate cyclase, mitochondrial"/>
    <property type="match status" value="1"/>
</dbReference>
<evidence type="ECO:0000313" key="4">
    <source>
        <dbReference type="EMBL" id="PSL18967.1"/>
    </source>
</evidence>
<dbReference type="GO" id="GO:0006536">
    <property type="term" value="P:glutamate metabolic process"/>
    <property type="evidence" value="ECO:0007669"/>
    <property type="project" value="TreeGrafter"/>
</dbReference>
<keyword evidence="5" id="KW-1185">Reference proteome</keyword>
<dbReference type="GO" id="GO:0047820">
    <property type="term" value="F:D-glutamate cyclase activity"/>
    <property type="evidence" value="ECO:0007669"/>
    <property type="project" value="TreeGrafter"/>
</dbReference>
<dbReference type="PANTHER" id="PTHR32022">
    <property type="entry name" value="D-GLUTAMATE CYCLASE, MITOCHONDRIAL"/>
    <property type="match status" value="1"/>
</dbReference>
<dbReference type="Pfam" id="PF07286">
    <property type="entry name" value="D-Glu_cyclase"/>
    <property type="match status" value="1"/>
</dbReference>
<dbReference type="Gene3D" id="3.30.2040.10">
    <property type="entry name" value="PSTPO5379-like domain"/>
    <property type="match status" value="1"/>
</dbReference>
<dbReference type="AlphaFoldDB" id="A0A2P8FB60"/>
<comment type="similarity">
    <text evidence="1">Belongs to the D-glutamate cyclase family.</text>
</comment>
<keyword evidence="2" id="KW-0456">Lyase</keyword>
<dbReference type="InterPro" id="IPR016938">
    <property type="entry name" value="UPF0317"/>
</dbReference>
<evidence type="ECO:0000313" key="5">
    <source>
        <dbReference type="Proteomes" id="UP000240418"/>
    </source>
</evidence>
<proteinExistence type="inferred from homology"/>
<evidence type="ECO:0000256" key="1">
    <source>
        <dbReference type="ARBA" id="ARBA00007896"/>
    </source>
</evidence>
<dbReference type="EMBL" id="PYGJ01000008">
    <property type="protein sequence ID" value="PSL18967.1"/>
    <property type="molecule type" value="Genomic_DNA"/>
</dbReference>
<dbReference type="NCBIfam" id="NF003969">
    <property type="entry name" value="PRK05463.1"/>
    <property type="match status" value="1"/>
</dbReference>
<protein>
    <submittedName>
        <fullName evidence="4">Uncharacterized protein YcsI (UPF0317 family)</fullName>
    </submittedName>
</protein>
<dbReference type="RefSeq" id="WP_279338350.1">
    <property type="nucleotide sequence ID" value="NZ_PYGJ01000008.1"/>
</dbReference>
<organism evidence="4 5">
    <name type="scientific">Shimia abyssi</name>
    <dbReference type="NCBI Taxonomy" id="1662395"/>
    <lineage>
        <taxon>Bacteria</taxon>
        <taxon>Pseudomonadati</taxon>
        <taxon>Pseudomonadota</taxon>
        <taxon>Alphaproteobacteria</taxon>
        <taxon>Rhodobacterales</taxon>
        <taxon>Roseobacteraceae</taxon>
    </lineage>
</organism>
<feature type="compositionally biased region" description="Polar residues" evidence="3">
    <location>
        <begin position="1"/>
        <end position="12"/>
    </location>
</feature>
<name>A0A2P8FB60_9RHOB</name>
<dbReference type="PIRSF" id="PIRSF029755">
    <property type="entry name" value="UCP029755"/>
    <property type="match status" value="1"/>
</dbReference>
<gene>
    <name evidence="4" type="ORF">CLV88_108147</name>
</gene>
<evidence type="ECO:0000256" key="2">
    <source>
        <dbReference type="ARBA" id="ARBA00023239"/>
    </source>
</evidence>
<dbReference type="PANTHER" id="PTHR32022:SF10">
    <property type="entry name" value="D-GLUTAMATE CYCLASE, MITOCHONDRIAL"/>
    <property type="match status" value="1"/>
</dbReference>
<sequence length="271" mass="29253">MGTSLSQSTNTKDIPEFSRIPIRSGDYTGPTSGMAPHLMQANLVILPRTDATSFHDFCMINPKPCPLLAVSAPGEPRFPTLGADIDLRSDLPGYKVWQGGKPSEQVADITKFWRDDLIAFALGCSFGFEAALIEAGIELPHFSQGRNVAMFETTLPLASVGPFKGSMVVSMRYVPRDRVEDVYSICGAFPQCHGEPVHIGDPDEIGIFDLNAPDYGDPPLGDGIPVFWACGVTPQSALRTAKLDFAITHEPGKMLICDVPATFSDILNAPL</sequence>
<feature type="region of interest" description="Disordered" evidence="3">
    <location>
        <begin position="1"/>
        <end position="22"/>
    </location>
</feature>
<dbReference type="InterPro" id="IPR038021">
    <property type="entry name" value="Putative_hydro-lyase"/>
</dbReference>
<reference evidence="4 5" key="1">
    <citation type="submission" date="2018-03" db="EMBL/GenBank/DDBJ databases">
        <title>Genomic Encyclopedia of Archaeal and Bacterial Type Strains, Phase II (KMG-II): from individual species to whole genera.</title>
        <authorList>
            <person name="Goeker M."/>
        </authorList>
    </citation>
    <scope>NUCLEOTIDE SEQUENCE [LARGE SCALE GENOMIC DNA]</scope>
    <source>
        <strain evidence="4 5">DSM 100673</strain>
    </source>
</reference>
<evidence type="ECO:0000256" key="3">
    <source>
        <dbReference type="SAM" id="MobiDB-lite"/>
    </source>
</evidence>
<dbReference type="Proteomes" id="UP000240418">
    <property type="component" value="Unassembled WGS sequence"/>
</dbReference>
<dbReference type="InterPro" id="IPR009906">
    <property type="entry name" value="D-Glu_cyclase"/>
</dbReference>
<dbReference type="Gene3D" id="3.40.1640.10">
    <property type="entry name" value="PSTPO5379-like"/>
    <property type="match status" value="1"/>
</dbReference>